<evidence type="ECO:0000313" key="3">
    <source>
        <dbReference type="Proteomes" id="UP001457282"/>
    </source>
</evidence>
<sequence>MDFGGGLVASATAEETAMTPAWKWQGQQHGAGHGGTSRIGGLRRGLGSSTTAADWAVATTAWAWTERAMPAGLCRGGDGDLGLIVYCRGWWKMELVCVVMEIVVWVRVC</sequence>
<dbReference type="AlphaFoldDB" id="A0AAW1WCY2"/>
<proteinExistence type="predicted"/>
<organism evidence="2 3">
    <name type="scientific">Rubus argutus</name>
    <name type="common">Southern blackberry</name>
    <dbReference type="NCBI Taxonomy" id="59490"/>
    <lineage>
        <taxon>Eukaryota</taxon>
        <taxon>Viridiplantae</taxon>
        <taxon>Streptophyta</taxon>
        <taxon>Embryophyta</taxon>
        <taxon>Tracheophyta</taxon>
        <taxon>Spermatophyta</taxon>
        <taxon>Magnoliopsida</taxon>
        <taxon>eudicotyledons</taxon>
        <taxon>Gunneridae</taxon>
        <taxon>Pentapetalae</taxon>
        <taxon>rosids</taxon>
        <taxon>fabids</taxon>
        <taxon>Rosales</taxon>
        <taxon>Rosaceae</taxon>
        <taxon>Rosoideae</taxon>
        <taxon>Rosoideae incertae sedis</taxon>
        <taxon>Rubus</taxon>
    </lineage>
</organism>
<reference evidence="2 3" key="1">
    <citation type="journal article" date="2023" name="G3 (Bethesda)">
        <title>A chromosome-length genome assembly and annotation of blackberry (Rubus argutus, cv. 'Hillquist').</title>
        <authorList>
            <person name="Bruna T."/>
            <person name="Aryal R."/>
            <person name="Dudchenko O."/>
            <person name="Sargent D.J."/>
            <person name="Mead D."/>
            <person name="Buti M."/>
            <person name="Cavallini A."/>
            <person name="Hytonen T."/>
            <person name="Andres J."/>
            <person name="Pham M."/>
            <person name="Weisz D."/>
            <person name="Mascagni F."/>
            <person name="Usai G."/>
            <person name="Natali L."/>
            <person name="Bassil N."/>
            <person name="Fernandez G.E."/>
            <person name="Lomsadze A."/>
            <person name="Armour M."/>
            <person name="Olukolu B."/>
            <person name="Poorten T."/>
            <person name="Britton C."/>
            <person name="Davik J."/>
            <person name="Ashrafi H."/>
            <person name="Aiden E.L."/>
            <person name="Borodovsky M."/>
            <person name="Worthington M."/>
        </authorList>
    </citation>
    <scope>NUCLEOTIDE SEQUENCE [LARGE SCALE GENOMIC DNA]</scope>
    <source>
        <strain evidence="2">PI 553951</strain>
    </source>
</reference>
<keyword evidence="3" id="KW-1185">Reference proteome</keyword>
<dbReference type="EMBL" id="JBEDUW010000006">
    <property type="protein sequence ID" value="KAK9922448.1"/>
    <property type="molecule type" value="Genomic_DNA"/>
</dbReference>
<comment type="caution">
    <text evidence="2">The sequence shown here is derived from an EMBL/GenBank/DDBJ whole genome shotgun (WGS) entry which is preliminary data.</text>
</comment>
<accession>A0AAW1WCY2</accession>
<feature type="region of interest" description="Disordered" evidence="1">
    <location>
        <begin position="25"/>
        <end position="47"/>
    </location>
</feature>
<gene>
    <name evidence="2" type="ORF">M0R45_030912</name>
</gene>
<evidence type="ECO:0000313" key="2">
    <source>
        <dbReference type="EMBL" id="KAK9922448.1"/>
    </source>
</evidence>
<evidence type="ECO:0000256" key="1">
    <source>
        <dbReference type="SAM" id="MobiDB-lite"/>
    </source>
</evidence>
<feature type="compositionally biased region" description="Gly residues" evidence="1">
    <location>
        <begin position="29"/>
        <end position="44"/>
    </location>
</feature>
<protein>
    <submittedName>
        <fullName evidence="2">Uncharacterized protein</fullName>
    </submittedName>
</protein>
<name>A0AAW1WCY2_RUBAR</name>
<dbReference type="Proteomes" id="UP001457282">
    <property type="component" value="Unassembled WGS sequence"/>
</dbReference>